<evidence type="ECO:0000313" key="2">
    <source>
        <dbReference type="Proteomes" id="UP000008815"/>
    </source>
</evidence>
<sequence length="327" mass="35574">MTGRAAFAFVDTLRDVAVRDLGWLLASPSLLTAAPGAPLAQPWSTAAEQSAAEAWLAALDASPAPLHRALEGLRPVRLGRYAECLLEYFLAHGPSLSLVAANLPLRTHGHTLGEVDFLVDARDGRRLHWELAVKCYLCAPVQERATLADFVGPNLVDRFDRKRSRLVEHQLTLSRRDGFARLGYGPLSEAQMFVKGWLFYPHRAPVPPVSADIAPDHPRGFWLTHAQWAEWAAAQPADAAWSVLPRLAWLAPRRIAAHATNATNAGTPPVPFADTRALPAALSERPAPALIGVYKAESDGTWYETARGFIVPDDWPARAQAFAALAG</sequence>
<dbReference type="Proteomes" id="UP000008815">
    <property type="component" value="Chromosome 1"/>
</dbReference>
<dbReference type="InterPro" id="IPR015003">
    <property type="entry name" value="DUF1853"/>
</dbReference>
<dbReference type="eggNOG" id="COG3782">
    <property type="taxonomic scope" value="Bacteria"/>
</dbReference>
<organism evidence="1 2">
    <name type="scientific">Burkholderia multivorans (strain ATCC 17616 / 249)</name>
    <dbReference type="NCBI Taxonomy" id="395019"/>
    <lineage>
        <taxon>Bacteria</taxon>
        <taxon>Pseudomonadati</taxon>
        <taxon>Pseudomonadota</taxon>
        <taxon>Betaproteobacteria</taxon>
        <taxon>Burkholderiales</taxon>
        <taxon>Burkholderiaceae</taxon>
        <taxon>Burkholderia</taxon>
        <taxon>Burkholderia cepacia complex</taxon>
    </lineage>
</organism>
<dbReference type="RefSeq" id="WP_012213126.1">
    <property type="nucleotide sequence ID" value="NC_010084.1"/>
</dbReference>
<name>A0A0H3KPL2_BURM1</name>
<reference evidence="1 2" key="1">
    <citation type="submission" date="2007-04" db="EMBL/GenBank/DDBJ databases">
        <title>Complete genome sequence of Burkholderia multivorans ATCC 17616.</title>
        <authorList>
            <person name="Ohtsubo Y."/>
            <person name="Yamashita A."/>
            <person name="Kurokawa K."/>
            <person name="Takami H."/>
            <person name="Yuhara S."/>
            <person name="Nishiyama E."/>
            <person name="Endo R."/>
            <person name="Miyazaki R."/>
            <person name="Ono A."/>
            <person name="Yano K."/>
            <person name="Ito M."/>
            <person name="Sota M."/>
            <person name="Yuji N."/>
            <person name="Hattori M."/>
            <person name="Tsuda M."/>
        </authorList>
    </citation>
    <scope>NUCLEOTIDE SEQUENCE [LARGE SCALE GENOMIC DNA]</scope>
    <source>
        <strain evidence="2">ATCC 17616 / 249</strain>
    </source>
</reference>
<evidence type="ECO:0000313" key="1">
    <source>
        <dbReference type="EMBL" id="BAG43929.1"/>
    </source>
</evidence>
<gene>
    <name evidence="1" type="ordered locus">BMULJ_02012</name>
</gene>
<dbReference type="STRING" id="395019.BMULJ_02012"/>
<dbReference type="EMBL" id="AP009385">
    <property type="protein sequence ID" value="BAG43929.1"/>
    <property type="molecule type" value="Genomic_DNA"/>
</dbReference>
<dbReference type="KEGG" id="bmj:BMULJ_02012"/>
<dbReference type="AlphaFoldDB" id="A0A0H3KPL2"/>
<dbReference type="KEGG" id="bmu:Bmul_1235"/>
<proteinExistence type="predicted"/>
<evidence type="ECO:0008006" key="3">
    <source>
        <dbReference type="Google" id="ProtNLM"/>
    </source>
</evidence>
<accession>A0A0H3KPL2</accession>
<dbReference type="HOGENOM" id="CLU_053324_0_0_4"/>
<protein>
    <recommendedName>
        <fullName evidence="3">DUF1853 family protein</fullName>
    </recommendedName>
</protein>
<keyword evidence="2" id="KW-1185">Reference proteome</keyword>
<dbReference type="Pfam" id="PF08907">
    <property type="entry name" value="DUF1853"/>
    <property type="match status" value="1"/>
</dbReference>